<dbReference type="GO" id="GO:0003677">
    <property type="term" value="F:DNA binding"/>
    <property type="evidence" value="ECO:0007669"/>
    <property type="project" value="InterPro"/>
</dbReference>
<dbReference type="OrthoDB" id="499349at2"/>
<dbReference type="InterPro" id="IPR058852">
    <property type="entry name" value="HTH_77"/>
</dbReference>
<dbReference type="PANTHER" id="PTHR47691:SF3">
    <property type="entry name" value="HTH-TYPE TRANSCRIPTIONAL REGULATOR RV0890C-RELATED"/>
    <property type="match status" value="1"/>
</dbReference>
<protein>
    <submittedName>
        <fullName evidence="2">LuxR family transcriptional regulator</fullName>
    </submittedName>
</protein>
<reference evidence="2 3" key="1">
    <citation type="submission" date="2018-03" db="EMBL/GenBank/DDBJ databases">
        <title>Streptomyces dioscori sp. nov., a novel endophytic actinobacterium isolated from bulbil of Dioscorea bulbifera L.</title>
        <authorList>
            <person name="Zhikuan W."/>
        </authorList>
    </citation>
    <scope>NUCLEOTIDE SEQUENCE [LARGE SCALE GENOMIC DNA]</scope>
    <source>
        <strain evidence="2 3">A217</strain>
    </source>
</reference>
<gene>
    <name evidence="2" type="ORF">C6Y14_34005</name>
</gene>
<keyword evidence="3" id="KW-1185">Reference proteome</keyword>
<proteinExistence type="predicted"/>
<dbReference type="PROSITE" id="PS00622">
    <property type="entry name" value="HTH_LUXR_1"/>
    <property type="match status" value="1"/>
</dbReference>
<dbReference type="InterPro" id="IPR011990">
    <property type="entry name" value="TPR-like_helical_dom_sf"/>
</dbReference>
<dbReference type="InterPro" id="IPR000792">
    <property type="entry name" value="Tscrpt_reg_LuxR_C"/>
</dbReference>
<dbReference type="PROSITE" id="PS50043">
    <property type="entry name" value="HTH_LUXR_2"/>
    <property type="match status" value="1"/>
</dbReference>
<dbReference type="PANTHER" id="PTHR47691">
    <property type="entry name" value="REGULATOR-RELATED"/>
    <property type="match status" value="1"/>
</dbReference>
<dbReference type="PRINTS" id="PR00038">
    <property type="entry name" value="HTHLUXR"/>
</dbReference>
<dbReference type="SMART" id="SM00421">
    <property type="entry name" value="HTH_LUXR"/>
    <property type="match status" value="1"/>
</dbReference>
<evidence type="ECO:0000259" key="1">
    <source>
        <dbReference type="PROSITE" id="PS50043"/>
    </source>
</evidence>
<dbReference type="InterPro" id="IPR016032">
    <property type="entry name" value="Sig_transdc_resp-reg_C-effctor"/>
</dbReference>
<dbReference type="SUPFAM" id="SSF48452">
    <property type="entry name" value="TPR-like"/>
    <property type="match status" value="1"/>
</dbReference>
<dbReference type="Gene3D" id="3.40.50.300">
    <property type="entry name" value="P-loop containing nucleotide triphosphate hydrolases"/>
    <property type="match status" value="1"/>
</dbReference>
<dbReference type="InterPro" id="IPR049945">
    <property type="entry name" value="AAA_22"/>
</dbReference>
<dbReference type="SUPFAM" id="SSF52540">
    <property type="entry name" value="P-loop containing nucleoside triphosphate hydrolases"/>
    <property type="match status" value="1"/>
</dbReference>
<dbReference type="Gene3D" id="1.25.40.10">
    <property type="entry name" value="Tetratricopeptide repeat domain"/>
    <property type="match status" value="1"/>
</dbReference>
<dbReference type="Pfam" id="PF25872">
    <property type="entry name" value="HTH_77"/>
    <property type="match status" value="1"/>
</dbReference>
<evidence type="ECO:0000313" key="3">
    <source>
        <dbReference type="Proteomes" id="UP000240429"/>
    </source>
</evidence>
<accession>A0A2P8PYH6</accession>
<dbReference type="RefSeq" id="WP_107020732.1">
    <property type="nucleotide sequence ID" value="NZ_KZ679053.1"/>
</dbReference>
<name>A0A2P8PYH6_9ACTN</name>
<dbReference type="Gene3D" id="1.10.10.10">
    <property type="entry name" value="Winged helix-like DNA-binding domain superfamily/Winged helix DNA-binding domain"/>
    <property type="match status" value="1"/>
</dbReference>
<dbReference type="CDD" id="cd06170">
    <property type="entry name" value="LuxR_C_like"/>
    <property type="match status" value="1"/>
</dbReference>
<dbReference type="Pfam" id="PF00196">
    <property type="entry name" value="GerE"/>
    <property type="match status" value="1"/>
</dbReference>
<dbReference type="SUPFAM" id="SSF46894">
    <property type="entry name" value="C-terminal effector domain of the bipartite response regulators"/>
    <property type="match status" value="1"/>
</dbReference>
<feature type="domain" description="HTH luxR-type" evidence="1">
    <location>
        <begin position="706"/>
        <end position="771"/>
    </location>
</feature>
<organism evidence="2 3">
    <name type="scientific">Streptomyces dioscori</name>
    <dbReference type="NCBI Taxonomy" id="2109333"/>
    <lineage>
        <taxon>Bacteria</taxon>
        <taxon>Bacillati</taxon>
        <taxon>Actinomycetota</taxon>
        <taxon>Actinomycetes</taxon>
        <taxon>Kitasatosporales</taxon>
        <taxon>Streptomycetaceae</taxon>
        <taxon>Streptomyces</taxon>
        <taxon>Streptomyces aurantiacus group</taxon>
    </lineage>
</organism>
<comment type="caution">
    <text evidence="2">The sequence shown here is derived from an EMBL/GenBank/DDBJ whole genome shotgun (WGS) entry which is preliminary data.</text>
</comment>
<evidence type="ECO:0000313" key="2">
    <source>
        <dbReference type="EMBL" id="PSM39035.1"/>
    </source>
</evidence>
<sequence length="776" mass="84637">MGRSAHRIDGESLPAEVTTFVGRRHELGEARKLLSSSRLVTLTGPGGVGKTRLAMRIADQARRAFPDGVVLVELAEVRSAELVPHAVALALGFRDEPSGWSAENLAERLADKHLLLVLDNCEHFVMACALLVRRILTRAPEVHVLTTSREAMKVGGEYTYAVPPLPVPTWDVDSRAADLAQYDGVRLFLDRAQARAPGFVMTERNAPHVAQICHRLDGIPLAIELAADRVRALPVEQINARLSSRLRLLTTGDRSASARQQTLLASITWSYDLCSQFEQRLWARLSVFPSSFVVSAVESVCTGDGLAPDDVVDLLTELVEKSILTREEDAGPEARYRMLGTLREFGHERLVASGESHSVQERLVEWCTRLATRYREGWFGPGQQEWSSRLRAEHQNVASALGFALDARHPAQAMSIASDLNLYWVTAGLISEGRHWLRRGVEESEPGTPGRATALRWLAYFSFYSGDAGVVPQLIADALSELGPEPAPGDLAYLRFVEGMAQLAESDPHGAQAPLDQALRLFASTDDDVGKAHVLLGYGLTQWLCGDLASAKELLQDCLRLTEQHVESTLHSSALMNLGMVVWDAGEPAAAEAMTLEALQLKVHDVELIGQAMCLDALAWFSVTHDPQHAATLAGCAETVWRQSGASIETVGALRKFRDASLEQLRAKFPDRVLASFMASGAELSPAQALAYATGAQEAGSASGDHAEVFRPLTNREWQVARHVADGLGNRQIAGRLAISPRTVDAHVAHILEKLAFSSRAQVAAWVAERQREPRG</sequence>
<dbReference type="GO" id="GO:0016887">
    <property type="term" value="F:ATP hydrolysis activity"/>
    <property type="evidence" value="ECO:0007669"/>
    <property type="project" value="InterPro"/>
</dbReference>
<dbReference type="AlphaFoldDB" id="A0A2P8PYH6"/>
<dbReference type="Proteomes" id="UP000240429">
    <property type="component" value="Unassembled WGS sequence"/>
</dbReference>
<dbReference type="InterPro" id="IPR036388">
    <property type="entry name" value="WH-like_DNA-bd_sf"/>
</dbReference>
<dbReference type="InterPro" id="IPR027417">
    <property type="entry name" value="P-loop_NTPase"/>
</dbReference>
<dbReference type="EMBL" id="PYBJ01000027">
    <property type="protein sequence ID" value="PSM39035.1"/>
    <property type="molecule type" value="Genomic_DNA"/>
</dbReference>
<dbReference type="GO" id="GO:0006355">
    <property type="term" value="P:regulation of DNA-templated transcription"/>
    <property type="evidence" value="ECO:0007669"/>
    <property type="project" value="InterPro"/>
</dbReference>
<dbReference type="Pfam" id="PF13401">
    <property type="entry name" value="AAA_22"/>
    <property type="match status" value="1"/>
</dbReference>
<dbReference type="PRINTS" id="PR00364">
    <property type="entry name" value="DISEASERSIST"/>
</dbReference>